<keyword evidence="2" id="KW-0479">Metal-binding</keyword>
<proteinExistence type="inferred from homology"/>
<organism evidence="6 7">
    <name type="scientific">Senna tora</name>
    <dbReference type="NCBI Taxonomy" id="362788"/>
    <lineage>
        <taxon>Eukaryota</taxon>
        <taxon>Viridiplantae</taxon>
        <taxon>Streptophyta</taxon>
        <taxon>Embryophyta</taxon>
        <taxon>Tracheophyta</taxon>
        <taxon>Spermatophyta</taxon>
        <taxon>Magnoliopsida</taxon>
        <taxon>eudicotyledons</taxon>
        <taxon>Gunneridae</taxon>
        <taxon>Pentapetalae</taxon>
        <taxon>rosids</taxon>
        <taxon>fabids</taxon>
        <taxon>Fabales</taxon>
        <taxon>Fabaceae</taxon>
        <taxon>Caesalpinioideae</taxon>
        <taxon>Cassia clade</taxon>
        <taxon>Senna</taxon>
    </lineage>
</organism>
<dbReference type="GO" id="GO:0009506">
    <property type="term" value="C:plasmodesma"/>
    <property type="evidence" value="ECO:0007669"/>
    <property type="project" value="TreeGrafter"/>
</dbReference>
<dbReference type="SUPFAM" id="SSF49503">
    <property type="entry name" value="Cupredoxins"/>
    <property type="match status" value="1"/>
</dbReference>
<evidence type="ECO:0000259" key="5">
    <source>
        <dbReference type="Pfam" id="PF07731"/>
    </source>
</evidence>
<dbReference type="InterPro" id="IPR045087">
    <property type="entry name" value="Cu-oxidase_fam"/>
</dbReference>
<evidence type="ECO:0000256" key="4">
    <source>
        <dbReference type="ARBA" id="ARBA00023008"/>
    </source>
</evidence>
<evidence type="ECO:0000313" key="6">
    <source>
        <dbReference type="EMBL" id="KAF7815508.1"/>
    </source>
</evidence>
<evidence type="ECO:0000256" key="2">
    <source>
        <dbReference type="ARBA" id="ARBA00022723"/>
    </source>
</evidence>
<feature type="domain" description="Plastocyanin-like" evidence="5">
    <location>
        <begin position="19"/>
        <end position="90"/>
    </location>
</feature>
<gene>
    <name evidence="6" type="ORF">G2W53_029477</name>
</gene>
<dbReference type="GO" id="GO:0005507">
    <property type="term" value="F:copper ion binding"/>
    <property type="evidence" value="ECO:0007669"/>
    <property type="project" value="InterPro"/>
</dbReference>
<keyword evidence="3" id="KW-0560">Oxidoreductase</keyword>
<protein>
    <submittedName>
        <fullName evidence="6">L-ascorbate oxidase-like</fullName>
    </submittedName>
</protein>
<dbReference type="InterPro" id="IPR011706">
    <property type="entry name" value="Cu-oxidase_C"/>
</dbReference>
<name>A0A834WBW4_9FABA</name>
<evidence type="ECO:0000313" key="7">
    <source>
        <dbReference type="Proteomes" id="UP000634136"/>
    </source>
</evidence>
<evidence type="ECO:0000256" key="1">
    <source>
        <dbReference type="ARBA" id="ARBA00010609"/>
    </source>
</evidence>
<dbReference type="InterPro" id="IPR008972">
    <property type="entry name" value="Cupredoxin"/>
</dbReference>
<dbReference type="PANTHER" id="PTHR11709">
    <property type="entry name" value="MULTI-COPPER OXIDASE"/>
    <property type="match status" value="1"/>
</dbReference>
<keyword evidence="7" id="KW-1185">Reference proteome</keyword>
<evidence type="ECO:0000256" key="3">
    <source>
        <dbReference type="ARBA" id="ARBA00023002"/>
    </source>
</evidence>
<comment type="similarity">
    <text evidence="1">Belongs to the multicopper oxidase family.</text>
</comment>
<comment type="caution">
    <text evidence="6">The sequence shown here is derived from an EMBL/GenBank/DDBJ whole genome shotgun (WGS) entry which is preliminary data.</text>
</comment>
<sequence>MQFLHVEWIPPLALAWTYFRVLGYEDGKFKDGNEKLFNLENPPLKNSVVVFPYRWTSIRFRADNLEVWLFHCHMEPHFDIEMGVMFVEGVQHGKGILEQALACAYKGGVSHEQTRLIV</sequence>
<dbReference type="GO" id="GO:0016491">
    <property type="term" value="F:oxidoreductase activity"/>
    <property type="evidence" value="ECO:0007669"/>
    <property type="project" value="UniProtKB-KW"/>
</dbReference>
<dbReference type="AlphaFoldDB" id="A0A834WBW4"/>
<dbReference type="PANTHER" id="PTHR11709:SF394">
    <property type="entry name" value="FI03373P-RELATED"/>
    <property type="match status" value="1"/>
</dbReference>
<dbReference type="Gene3D" id="2.60.40.420">
    <property type="entry name" value="Cupredoxins - blue copper proteins"/>
    <property type="match status" value="1"/>
</dbReference>
<dbReference type="Pfam" id="PF07731">
    <property type="entry name" value="Cu-oxidase_2"/>
    <property type="match status" value="1"/>
</dbReference>
<dbReference type="Proteomes" id="UP000634136">
    <property type="component" value="Unassembled WGS sequence"/>
</dbReference>
<reference evidence="6" key="1">
    <citation type="submission" date="2020-09" db="EMBL/GenBank/DDBJ databases">
        <title>Genome-Enabled Discovery of Anthraquinone Biosynthesis in Senna tora.</title>
        <authorList>
            <person name="Kang S.-H."/>
            <person name="Pandey R.P."/>
            <person name="Lee C.-M."/>
            <person name="Sim J.-S."/>
            <person name="Jeong J.-T."/>
            <person name="Choi B.-S."/>
            <person name="Jung M."/>
            <person name="Ginzburg D."/>
            <person name="Zhao K."/>
            <person name="Won S.Y."/>
            <person name="Oh T.-J."/>
            <person name="Yu Y."/>
            <person name="Kim N.-H."/>
            <person name="Lee O.R."/>
            <person name="Lee T.-H."/>
            <person name="Bashyal P."/>
            <person name="Kim T.-S."/>
            <person name="Lee W.-H."/>
            <person name="Kawkins C."/>
            <person name="Kim C.-K."/>
            <person name="Kim J.S."/>
            <person name="Ahn B.O."/>
            <person name="Rhee S.Y."/>
            <person name="Sohng J.K."/>
        </authorList>
    </citation>
    <scope>NUCLEOTIDE SEQUENCE</scope>
    <source>
        <tissue evidence="6">Leaf</tissue>
    </source>
</reference>
<keyword evidence="4" id="KW-0186">Copper</keyword>
<accession>A0A834WBW4</accession>
<dbReference type="EMBL" id="JAAIUW010000009">
    <property type="protein sequence ID" value="KAF7815508.1"/>
    <property type="molecule type" value="Genomic_DNA"/>
</dbReference>
<dbReference type="OrthoDB" id="2121828at2759"/>